<dbReference type="InterPro" id="IPR005162">
    <property type="entry name" value="Retrotrans_gag_dom"/>
</dbReference>
<dbReference type="EMBL" id="BKCJ010159932">
    <property type="protein sequence ID" value="GEY20725.1"/>
    <property type="molecule type" value="Genomic_DNA"/>
</dbReference>
<proteinExistence type="predicted"/>
<dbReference type="Pfam" id="PF22936">
    <property type="entry name" value="Pol_BBD"/>
    <property type="match status" value="1"/>
</dbReference>
<sequence>MVLMRDATPSIYMLAPRSRTLPSGTPPILPIPLPTSLLPLPLPSTDRREDVPEAVLPPWKRLCIALGLRFEVGKSSFAAAARSTRGFRVDYGFVGTLNAEIRHDPDREVGYGITNVWVDLTEAAKEIPPTTLAELSQRLTDFVTTLNVLCRDRYYHANTGLLVEREDRITQEAWAHSMDASHRARSERQRIKDSDRLTQHIQHEHDRFKEFQRTRDVAPEDADKTITSMAMEAKVLEVVLQDLMEIVFNISNCAIENQVKIATCTLHGVALTWWKSHVETVGHDATYGMPWNTLIKMMTAKYYPRNEIKKLEMEIWELKMKGGRTLVDPTLLDLVRKRIMVDLFQNVPSATTIIMVHVHRSSTSATRLATWPAIAGVQGHLRRECPKLKNNNRELGSFDVIIGMDWLAKYHAVSVCDEKLICIPFGNETLIVRGDGSNEGNKTRLNIISSIQYNKAFTSRVDLSRRDQQVVSEPFRNFGKEEHNIYTRSLVKEKMESQSETIQTLSALKPPMLKTGDYDLWSMRIEQYLTHIDYALWEVIVNGDAPASIASVSGGAEAAIPPKTTEQKIARRNELKAKSTMLLAILDEHLFKFHGIKDAKTLWEAIMTRFKGNKESKKIQKTILKKQYENFAASRSEGLDKTYDRFQKLISQLEIHGEVILQEDANLKLLRSLPPAWSTHTLVIRSKSDLDTLSMYDIYNNLKVYEAEIKGQSSSSSNSQNVAFVSLDNTSSTNEAVNTAHDVFAASSQGQDFASTYIDDIDANDLEEMVLNGSSVNENEEDNNQAIDRFKADDSVFKSSISETVTSVHETKTSASKTSKEIVSAVQGNGENVVKSSSCWIWRPTGNVIDHISKYGGSYMLKIFNYVDLQGKLKSDQGIFDSGRSRHLTGNKSFITDYQEIDGGFVAFRGSPKGGKFTGKCKIRTGKLDFEDVYFVKELNFNLFSVSQMCDKKNNVLFTENECLVLSLDFKLLDENQVFLKVHRQNNMYSFDLKNVVPSGGLTCLFAKATIDESNL</sequence>
<feature type="domain" description="Retrotransposon gag" evidence="1">
    <location>
        <begin position="260"/>
        <end position="326"/>
    </location>
</feature>
<dbReference type="PANTHER" id="PTHR35317">
    <property type="entry name" value="OS04G0629600 PROTEIN"/>
    <property type="match status" value="1"/>
</dbReference>
<gene>
    <name evidence="3" type="ORF">Tci_392699</name>
</gene>
<dbReference type="InterPro" id="IPR054722">
    <property type="entry name" value="PolX-like_BBD"/>
</dbReference>
<reference evidence="3" key="1">
    <citation type="journal article" date="2019" name="Sci. Rep.">
        <title>Draft genome of Tanacetum cinerariifolium, the natural source of mosquito coil.</title>
        <authorList>
            <person name="Yamashiro T."/>
            <person name="Shiraishi A."/>
            <person name="Satake H."/>
            <person name="Nakayama K."/>
        </authorList>
    </citation>
    <scope>NUCLEOTIDE SEQUENCE</scope>
</reference>
<protein>
    <submittedName>
        <fullName evidence="3">Ribonuclease H-like domain-containing protein</fullName>
    </submittedName>
</protein>
<comment type="caution">
    <text evidence="3">The sequence shown here is derived from an EMBL/GenBank/DDBJ whole genome shotgun (WGS) entry which is preliminary data.</text>
</comment>
<evidence type="ECO:0000259" key="2">
    <source>
        <dbReference type="Pfam" id="PF22936"/>
    </source>
</evidence>
<organism evidence="3">
    <name type="scientific">Tanacetum cinerariifolium</name>
    <name type="common">Dalmatian daisy</name>
    <name type="synonym">Chrysanthemum cinerariifolium</name>
    <dbReference type="NCBI Taxonomy" id="118510"/>
    <lineage>
        <taxon>Eukaryota</taxon>
        <taxon>Viridiplantae</taxon>
        <taxon>Streptophyta</taxon>
        <taxon>Embryophyta</taxon>
        <taxon>Tracheophyta</taxon>
        <taxon>Spermatophyta</taxon>
        <taxon>Magnoliopsida</taxon>
        <taxon>eudicotyledons</taxon>
        <taxon>Gunneridae</taxon>
        <taxon>Pentapetalae</taxon>
        <taxon>asterids</taxon>
        <taxon>campanulids</taxon>
        <taxon>Asterales</taxon>
        <taxon>Asteraceae</taxon>
        <taxon>Asteroideae</taxon>
        <taxon>Anthemideae</taxon>
        <taxon>Anthemidinae</taxon>
        <taxon>Tanacetum</taxon>
    </lineage>
</organism>
<dbReference type="Pfam" id="PF03732">
    <property type="entry name" value="Retrotrans_gag"/>
    <property type="match status" value="1"/>
</dbReference>
<dbReference type="PANTHER" id="PTHR35317:SF23">
    <property type="entry name" value="OS04G0629600 PROTEIN"/>
    <property type="match status" value="1"/>
</dbReference>
<evidence type="ECO:0000313" key="3">
    <source>
        <dbReference type="EMBL" id="GEY20725.1"/>
    </source>
</evidence>
<dbReference type="Pfam" id="PF14223">
    <property type="entry name" value="Retrotran_gag_2"/>
    <property type="match status" value="1"/>
</dbReference>
<feature type="domain" description="Retrovirus-related Pol polyprotein from transposon TNT 1-94-like beta-barrel" evidence="2">
    <location>
        <begin position="879"/>
        <end position="952"/>
    </location>
</feature>
<name>A0A699HFG0_TANCI</name>
<accession>A0A699HFG0</accession>
<dbReference type="Pfam" id="PF08284">
    <property type="entry name" value="RVP_2"/>
    <property type="match status" value="1"/>
</dbReference>
<evidence type="ECO:0000259" key="1">
    <source>
        <dbReference type="Pfam" id="PF03732"/>
    </source>
</evidence>
<dbReference type="AlphaFoldDB" id="A0A699HFG0"/>